<proteinExistence type="predicted"/>
<reference evidence="3 4" key="1">
    <citation type="journal article" date="2017" name="Environ. Microbiol.">
        <title>Genomic and physiological analyses of 'Reinekea forsetii' reveal a versatile opportunistic lifestyle during spring algae blooms.</title>
        <authorList>
            <person name="Avci B."/>
            <person name="Hahnke R.L."/>
            <person name="Chafee M."/>
            <person name="Fischer T."/>
            <person name="Gruber-Vodicka H."/>
            <person name="Tegetmeyer H.E."/>
            <person name="Harder J."/>
            <person name="Fuchs B.M."/>
            <person name="Amann R.I."/>
            <person name="Teeling H."/>
        </authorList>
    </citation>
    <scope>NUCLEOTIDE SEQUENCE [LARGE SCALE GENOMIC DNA]</scope>
    <source>
        <strain evidence="3 4">Hel1_31_D35</strain>
    </source>
</reference>
<dbReference type="InterPro" id="IPR038989">
    <property type="entry name" value="UbiJ"/>
</dbReference>
<evidence type="ECO:0000313" key="4">
    <source>
        <dbReference type="Proteomes" id="UP000229757"/>
    </source>
</evidence>
<evidence type="ECO:0000313" key="3">
    <source>
        <dbReference type="EMBL" id="ATX75262.1"/>
    </source>
</evidence>
<name>A0A2K8KK74_9GAMM</name>
<gene>
    <name evidence="3" type="primary">yigP</name>
    <name evidence="3" type="ORF">REIFOR_00084</name>
</gene>
<dbReference type="PANTHER" id="PTHR38693:SF1">
    <property type="entry name" value="UBIQUINONE BIOSYNTHESIS ACCESSORY FACTOR UBIJ"/>
    <property type="match status" value="1"/>
</dbReference>
<dbReference type="AlphaFoldDB" id="A0A2K8KK74"/>
<dbReference type="InterPro" id="IPR003033">
    <property type="entry name" value="SCP2_sterol-bd_dom"/>
</dbReference>
<dbReference type="OrthoDB" id="9796077at2"/>
<organism evidence="3 4">
    <name type="scientific">Reinekea forsetii</name>
    <dbReference type="NCBI Taxonomy" id="1336806"/>
    <lineage>
        <taxon>Bacteria</taxon>
        <taxon>Pseudomonadati</taxon>
        <taxon>Pseudomonadota</taxon>
        <taxon>Gammaproteobacteria</taxon>
        <taxon>Oceanospirillales</taxon>
        <taxon>Saccharospirillaceae</taxon>
        <taxon>Reinekea</taxon>
    </lineage>
</organism>
<dbReference type="RefSeq" id="WP_100255680.1">
    <property type="nucleotide sequence ID" value="NZ_CP011797.1"/>
</dbReference>
<dbReference type="Pfam" id="PF02036">
    <property type="entry name" value="SCP2"/>
    <property type="match status" value="1"/>
</dbReference>
<protein>
    <submittedName>
        <fullName evidence="3">Protein YigP</fullName>
    </submittedName>
</protein>
<evidence type="ECO:0000256" key="1">
    <source>
        <dbReference type="SAM" id="Coils"/>
    </source>
</evidence>
<dbReference type="PANTHER" id="PTHR38693">
    <property type="entry name" value="UBIQUINONE BIOSYNTHESIS PROTEIN UBIJ"/>
    <property type="match status" value="1"/>
</dbReference>
<evidence type="ECO:0000259" key="2">
    <source>
        <dbReference type="Pfam" id="PF02036"/>
    </source>
</evidence>
<keyword evidence="4" id="KW-1185">Reference proteome</keyword>
<keyword evidence="1" id="KW-0175">Coiled coil</keyword>
<dbReference type="InterPro" id="IPR036527">
    <property type="entry name" value="SCP2_sterol-bd_dom_sf"/>
</dbReference>
<dbReference type="GO" id="GO:0006744">
    <property type="term" value="P:ubiquinone biosynthetic process"/>
    <property type="evidence" value="ECO:0007669"/>
    <property type="project" value="InterPro"/>
</dbReference>
<sequence length="209" mass="22885">MSEWLWPVQKLVNDALTYDPIAQQKMVALAGKSLVLVVTEPKVAISVSIEANGFVFFQNGQIEAYDARVAGTAADLLAVLRATDRTAAMMAHQINIEGDTRTFFAIQDILAHLDIDWEMAIGDKIGDLAAHVVADGLRFLGGMARQHFASASRTSRNYWREESGLLVPSDLWQRHQSQVQTARNDVERVAAKISRLAQRLAAATADPGA</sequence>
<dbReference type="Proteomes" id="UP000229757">
    <property type="component" value="Chromosome"/>
</dbReference>
<feature type="coiled-coil region" evidence="1">
    <location>
        <begin position="179"/>
        <end position="206"/>
    </location>
</feature>
<dbReference type="EMBL" id="CP011797">
    <property type="protein sequence ID" value="ATX75262.1"/>
    <property type="molecule type" value="Genomic_DNA"/>
</dbReference>
<accession>A0A2K8KK74</accession>
<dbReference type="KEGG" id="rfo:REIFOR_00084"/>
<dbReference type="SUPFAM" id="SSF55718">
    <property type="entry name" value="SCP-like"/>
    <property type="match status" value="1"/>
</dbReference>
<feature type="domain" description="SCP2" evidence="2">
    <location>
        <begin position="13"/>
        <end position="110"/>
    </location>
</feature>